<name>A0A239HED3_9BACT</name>
<gene>
    <name evidence="2" type="ORF">SAMN05421770_102322</name>
</gene>
<dbReference type="EMBL" id="FZOU01000002">
    <property type="protein sequence ID" value="SNS78614.1"/>
    <property type="molecule type" value="Genomic_DNA"/>
</dbReference>
<proteinExistence type="predicted"/>
<keyword evidence="1" id="KW-0472">Membrane</keyword>
<keyword evidence="3" id="KW-1185">Reference proteome</keyword>
<sequence length="160" mass="17737">MEISAFRWFERQSGTFRYVLLTLLGLGLACASVVVFFAYEFSDRQMCGSHGFQAFNSPEGKLRAVLYDYDCGATTDFSTRLAVVKQSSKFDPFDVSERELVMIADSNHGAAGVDSNGILPIAVEWTDSQHLSVRLPEGARTFVHKQNAGSVVIHYENDAQ</sequence>
<feature type="transmembrane region" description="Helical" evidence="1">
    <location>
        <begin position="16"/>
        <end position="39"/>
    </location>
</feature>
<dbReference type="AlphaFoldDB" id="A0A239HED3"/>
<evidence type="ECO:0000313" key="2">
    <source>
        <dbReference type="EMBL" id="SNS78614.1"/>
    </source>
</evidence>
<organism evidence="2 3">
    <name type="scientific">Granulicella rosea</name>
    <dbReference type="NCBI Taxonomy" id="474952"/>
    <lineage>
        <taxon>Bacteria</taxon>
        <taxon>Pseudomonadati</taxon>
        <taxon>Acidobacteriota</taxon>
        <taxon>Terriglobia</taxon>
        <taxon>Terriglobales</taxon>
        <taxon>Acidobacteriaceae</taxon>
        <taxon>Granulicella</taxon>
    </lineage>
</organism>
<reference evidence="2 3" key="1">
    <citation type="submission" date="2017-06" db="EMBL/GenBank/DDBJ databases">
        <authorList>
            <person name="Kim H.J."/>
            <person name="Triplett B.A."/>
        </authorList>
    </citation>
    <scope>NUCLEOTIDE SEQUENCE [LARGE SCALE GENOMIC DNA]</scope>
    <source>
        <strain evidence="2 3">DSM 18704</strain>
    </source>
</reference>
<dbReference type="Proteomes" id="UP000198356">
    <property type="component" value="Unassembled WGS sequence"/>
</dbReference>
<accession>A0A239HED3</accession>
<evidence type="ECO:0000256" key="1">
    <source>
        <dbReference type="SAM" id="Phobius"/>
    </source>
</evidence>
<protein>
    <submittedName>
        <fullName evidence="2">Uncharacterized protein</fullName>
    </submittedName>
</protein>
<evidence type="ECO:0000313" key="3">
    <source>
        <dbReference type="Proteomes" id="UP000198356"/>
    </source>
</evidence>
<keyword evidence="1" id="KW-0812">Transmembrane</keyword>
<dbReference type="PROSITE" id="PS51257">
    <property type="entry name" value="PROKAR_LIPOPROTEIN"/>
    <property type="match status" value="1"/>
</dbReference>
<keyword evidence="1" id="KW-1133">Transmembrane helix</keyword>